<dbReference type="AlphaFoldDB" id="A0AA97PJF6"/>
<protein>
    <submittedName>
        <fullName evidence="2">Uncharacterized protein</fullName>
    </submittedName>
</protein>
<organism evidence="2">
    <name type="scientific">Pyricularia oryzae (strain Y34)</name>
    <name type="common">Rice blast fungus</name>
    <name type="synonym">Magnaporthe oryzae</name>
    <dbReference type="NCBI Taxonomy" id="1143189"/>
    <lineage>
        <taxon>Eukaryota</taxon>
        <taxon>Fungi</taxon>
        <taxon>Dikarya</taxon>
        <taxon>Ascomycota</taxon>
        <taxon>Pezizomycotina</taxon>
        <taxon>Sordariomycetes</taxon>
        <taxon>Sordariomycetidae</taxon>
        <taxon>Magnaporthales</taxon>
        <taxon>Pyriculariaceae</taxon>
        <taxon>Pyricularia</taxon>
    </lineage>
</organism>
<sequence length="48" mass="5143">MQSISTVPGTSPTTTTKQALPNKGNKRAHKKCGGNSVWRRVCAVDKAM</sequence>
<name>A0AA97PJF6_PYRO3</name>
<evidence type="ECO:0000313" key="2">
    <source>
        <dbReference type="EMBL" id="ELQ36862.1"/>
    </source>
</evidence>
<proteinExistence type="predicted"/>
<evidence type="ECO:0000256" key="1">
    <source>
        <dbReference type="SAM" id="MobiDB-lite"/>
    </source>
</evidence>
<gene>
    <name evidence="2" type="ORF">OOU_Y34scaffold00628g5</name>
</gene>
<accession>A0AA97PJF6</accession>
<feature type="compositionally biased region" description="Low complexity" evidence="1">
    <location>
        <begin position="1"/>
        <end position="16"/>
    </location>
</feature>
<reference evidence="2" key="1">
    <citation type="journal article" date="2012" name="PLoS Genet.">
        <title>Comparative analysis of the genomes of two field isolates of the rice blast fungus Magnaporthe oryzae.</title>
        <authorList>
            <person name="Xue M."/>
            <person name="Yang J."/>
            <person name="Li Z."/>
            <person name="Hu S."/>
            <person name="Yao N."/>
            <person name="Dean R.A."/>
            <person name="Zhao W."/>
            <person name="Shen M."/>
            <person name="Zhang H."/>
            <person name="Li C."/>
            <person name="Liu L."/>
            <person name="Cao L."/>
            <person name="Xu X."/>
            <person name="Xing Y."/>
            <person name="Hsiang T."/>
            <person name="Zhang Z."/>
            <person name="Xu J.R."/>
            <person name="Peng Y.L."/>
        </authorList>
    </citation>
    <scope>NUCLEOTIDE SEQUENCE</scope>
    <source>
        <strain evidence="2">Y34</strain>
    </source>
</reference>
<feature type="region of interest" description="Disordered" evidence="1">
    <location>
        <begin position="1"/>
        <end position="34"/>
    </location>
</feature>
<dbReference type="EMBL" id="JH793599">
    <property type="protein sequence ID" value="ELQ36862.1"/>
    <property type="molecule type" value="Genomic_DNA"/>
</dbReference>
<dbReference type="Proteomes" id="UP000011086">
    <property type="component" value="Unassembled WGS sequence"/>
</dbReference>